<protein>
    <submittedName>
        <fullName evidence="8">PLP-dependent aminotransferase family protein</fullName>
    </submittedName>
</protein>
<evidence type="ECO:0000256" key="3">
    <source>
        <dbReference type="ARBA" id="ARBA00023015"/>
    </source>
</evidence>
<sequence>MPRKAKVVEVPAIGQLDRQAGRLSHQLARALRNAIHKGELKAGDLLPSTRRLSSALSLARGTVLEAFAQLTAEGFLEPQPGSGTRVARSLEPRRARQSPARPHATDPIPLPQQARRLADFAAQVRPLPPVPFAVSVPTGDTAPDDIWRRLGNRIRARGPGAPSGYGDPMGALPLREAICEYVRRSRSVSCTPQQVMITSGTQQGLYLAAQLLLDAGEAAWVEDPAYSGITAIFDSVFNDRRMIRVPVADDGIDVAAGQALANRARAVFVTPSHQYPLGMPMSMAKRTALLAWAKEQQAWIVEDDYDSEMRYAGHPFPSLQGLDPGRVIYLGTFSKVLFPSLRLGYAIVPEPLIDAFCGARMLMDRHPPSADQHVLASFIAEGYLDRHIRKMRGVYAEKRRVLIEAINAHVDPALAWLQPCDQGMHTVLWLQAGLDDLQVARSANQAGLSLRAVSPMYAAGTGKPGLVLGLGGYTDLAVNRAVQKLGQVIQACAAGPAP</sequence>
<evidence type="ECO:0000259" key="7">
    <source>
        <dbReference type="PROSITE" id="PS50949"/>
    </source>
</evidence>
<dbReference type="PRINTS" id="PR00035">
    <property type="entry name" value="HTHGNTR"/>
</dbReference>
<dbReference type="Pfam" id="PF00155">
    <property type="entry name" value="Aminotran_1_2"/>
    <property type="match status" value="1"/>
</dbReference>
<evidence type="ECO:0000256" key="6">
    <source>
        <dbReference type="SAM" id="MobiDB-lite"/>
    </source>
</evidence>
<keyword evidence="2" id="KW-0663">Pyridoxal phosphate</keyword>
<evidence type="ECO:0000256" key="4">
    <source>
        <dbReference type="ARBA" id="ARBA00023125"/>
    </source>
</evidence>
<dbReference type="InterPro" id="IPR051446">
    <property type="entry name" value="HTH_trans_reg/aminotransferase"/>
</dbReference>
<evidence type="ECO:0000313" key="9">
    <source>
        <dbReference type="Proteomes" id="UP001056873"/>
    </source>
</evidence>
<evidence type="ECO:0000256" key="5">
    <source>
        <dbReference type="ARBA" id="ARBA00023163"/>
    </source>
</evidence>
<dbReference type="Proteomes" id="UP001056873">
    <property type="component" value="Chromosome"/>
</dbReference>
<comment type="similarity">
    <text evidence="1">In the C-terminal section; belongs to the class-I pyridoxal-phosphate-dependent aminotransferase family.</text>
</comment>
<reference evidence="8" key="1">
    <citation type="journal article" date="2022" name="BMC Genomics">
        <title>Genome sequence of the entomopathogenic Serratia entomophila isolate 626 and characterisation of the species specific itaconate degradation pathway.</title>
        <authorList>
            <person name="Vaughan A.L."/>
            <person name="Altermann E."/>
            <person name="Glare T.R."/>
            <person name="Hurst M.R.H."/>
        </authorList>
    </citation>
    <scope>NUCLEOTIDE SEQUENCE</scope>
    <source>
        <strain evidence="8">626</strain>
    </source>
</reference>
<keyword evidence="9" id="KW-1185">Reference proteome</keyword>
<name>A0ABY5CSR3_9GAMM</name>
<keyword evidence="5" id="KW-0804">Transcription</keyword>
<feature type="domain" description="HTH gntR-type" evidence="7">
    <location>
        <begin position="21"/>
        <end position="89"/>
    </location>
</feature>
<dbReference type="PANTHER" id="PTHR46577:SF1">
    <property type="entry name" value="HTH-TYPE TRANSCRIPTIONAL REGULATORY PROTEIN GABR"/>
    <property type="match status" value="1"/>
</dbReference>
<keyword evidence="8" id="KW-0032">Aminotransferase</keyword>
<keyword evidence="3" id="KW-0805">Transcription regulation</keyword>
<dbReference type="EMBL" id="CP074347">
    <property type="protein sequence ID" value="USV00780.1"/>
    <property type="molecule type" value="Genomic_DNA"/>
</dbReference>
<dbReference type="PROSITE" id="PS50949">
    <property type="entry name" value="HTH_GNTR"/>
    <property type="match status" value="1"/>
</dbReference>
<evidence type="ECO:0000256" key="2">
    <source>
        <dbReference type="ARBA" id="ARBA00022898"/>
    </source>
</evidence>
<evidence type="ECO:0000313" key="8">
    <source>
        <dbReference type="EMBL" id="USV00780.1"/>
    </source>
</evidence>
<dbReference type="InterPro" id="IPR036388">
    <property type="entry name" value="WH-like_DNA-bd_sf"/>
</dbReference>
<dbReference type="PANTHER" id="PTHR46577">
    <property type="entry name" value="HTH-TYPE TRANSCRIPTIONAL REGULATORY PROTEIN GABR"/>
    <property type="match status" value="1"/>
</dbReference>
<dbReference type="SUPFAM" id="SSF46785">
    <property type="entry name" value="Winged helix' DNA-binding domain"/>
    <property type="match status" value="1"/>
</dbReference>
<dbReference type="InterPro" id="IPR036390">
    <property type="entry name" value="WH_DNA-bd_sf"/>
</dbReference>
<evidence type="ECO:0000256" key="1">
    <source>
        <dbReference type="ARBA" id="ARBA00005384"/>
    </source>
</evidence>
<dbReference type="InterPro" id="IPR015424">
    <property type="entry name" value="PyrdxlP-dep_Trfase"/>
</dbReference>
<dbReference type="SMART" id="SM00345">
    <property type="entry name" value="HTH_GNTR"/>
    <property type="match status" value="1"/>
</dbReference>
<dbReference type="InterPro" id="IPR000524">
    <property type="entry name" value="Tscrpt_reg_HTH_GntR"/>
</dbReference>
<dbReference type="GeneID" id="75020347"/>
<dbReference type="InterPro" id="IPR015421">
    <property type="entry name" value="PyrdxlP-dep_Trfase_major"/>
</dbReference>
<proteinExistence type="inferred from homology"/>
<dbReference type="Pfam" id="PF00392">
    <property type="entry name" value="GntR"/>
    <property type="match status" value="1"/>
</dbReference>
<gene>
    <name evidence="8" type="ORF">KFQ06_22645</name>
</gene>
<dbReference type="GO" id="GO:0008483">
    <property type="term" value="F:transaminase activity"/>
    <property type="evidence" value="ECO:0007669"/>
    <property type="project" value="UniProtKB-KW"/>
</dbReference>
<dbReference type="Gene3D" id="3.40.640.10">
    <property type="entry name" value="Type I PLP-dependent aspartate aminotransferase-like (Major domain)"/>
    <property type="match status" value="1"/>
</dbReference>
<dbReference type="RefSeq" id="WP_234587345.1">
    <property type="nucleotide sequence ID" value="NZ_CAMIPG010000010.1"/>
</dbReference>
<organism evidence="8 9">
    <name type="scientific">Serratia entomophila</name>
    <dbReference type="NCBI Taxonomy" id="42906"/>
    <lineage>
        <taxon>Bacteria</taxon>
        <taxon>Pseudomonadati</taxon>
        <taxon>Pseudomonadota</taxon>
        <taxon>Gammaproteobacteria</taxon>
        <taxon>Enterobacterales</taxon>
        <taxon>Yersiniaceae</taxon>
        <taxon>Serratia</taxon>
    </lineage>
</organism>
<keyword evidence="4" id="KW-0238">DNA-binding</keyword>
<feature type="region of interest" description="Disordered" evidence="6">
    <location>
        <begin position="75"/>
        <end position="109"/>
    </location>
</feature>
<dbReference type="CDD" id="cd07377">
    <property type="entry name" value="WHTH_GntR"/>
    <property type="match status" value="1"/>
</dbReference>
<dbReference type="Gene3D" id="1.10.10.10">
    <property type="entry name" value="Winged helix-like DNA-binding domain superfamily/Winged helix DNA-binding domain"/>
    <property type="match status" value="1"/>
</dbReference>
<dbReference type="InterPro" id="IPR004839">
    <property type="entry name" value="Aminotransferase_I/II_large"/>
</dbReference>
<accession>A0ABY5CSR3</accession>
<dbReference type="SUPFAM" id="SSF53383">
    <property type="entry name" value="PLP-dependent transferases"/>
    <property type="match status" value="1"/>
</dbReference>
<dbReference type="CDD" id="cd00609">
    <property type="entry name" value="AAT_like"/>
    <property type="match status" value="1"/>
</dbReference>
<keyword evidence="8" id="KW-0808">Transferase</keyword>